<dbReference type="HOGENOM" id="CLU_3335295_0_0_1"/>
<keyword evidence="1" id="KW-0812">Transmembrane</keyword>
<name>H2XLZ1_CIOIN</name>
<dbReference type="AlphaFoldDB" id="H2XLZ1"/>
<evidence type="ECO:0000313" key="2">
    <source>
        <dbReference type="Ensembl" id="ENSCINP00000030673.1"/>
    </source>
</evidence>
<protein>
    <submittedName>
        <fullName evidence="2">Uncharacterized protein</fullName>
    </submittedName>
</protein>
<keyword evidence="1" id="KW-1133">Transmembrane helix</keyword>
<reference evidence="2" key="2">
    <citation type="submission" date="2025-08" db="UniProtKB">
        <authorList>
            <consortium name="Ensembl"/>
        </authorList>
    </citation>
    <scope>IDENTIFICATION</scope>
</reference>
<reference evidence="2" key="3">
    <citation type="submission" date="2025-09" db="UniProtKB">
        <authorList>
            <consortium name="Ensembl"/>
        </authorList>
    </citation>
    <scope>IDENTIFICATION</scope>
</reference>
<sequence length="38" mass="4308">MARMLFSVCTNTVCMCVYMCAWFFYIVLCLSIGISSLS</sequence>
<dbReference type="Ensembl" id="ENSCINT00000030358.1">
    <property type="protein sequence ID" value="ENSCINP00000030673.1"/>
    <property type="gene ID" value="ENSCING00000019205.1"/>
</dbReference>
<keyword evidence="1" id="KW-0472">Membrane</keyword>
<feature type="transmembrane region" description="Helical" evidence="1">
    <location>
        <begin position="12"/>
        <end position="34"/>
    </location>
</feature>
<accession>H2XLZ1</accession>
<keyword evidence="3" id="KW-1185">Reference proteome</keyword>
<organism evidence="2 3">
    <name type="scientific">Ciona intestinalis</name>
    <name type="common">Transparent sea squirt</name>
    <name type="synonym">Ascidia intestinalis</name>
    <dbReference type="NCBI Taxonomy" id="7719"/>
    <lineage>
        <taxon>Eukaryota</taxon>
        <taxon>Metazoa</taxon>
        <taxon>Chordata</taxon>
        <taxon>Tunicata</taxon>
        <taxon>Ascidiacea</taxon>
        <taxon>Phlebobranchia</taxon>
        <taxon>Cionidae</taxon>
        <taxon>Ciona</taxon>
    </lineage>
</organism>
<proteinExistence type="predicted"/>
<reference evidence="3" key="1">
    <citation type="journal article" date="2002" name="Science">
        <title>The draft genome of Ciona intestinalis: insights into chordate and vertebrate origins.</title>
        <authorList>
            <person name="Dehal P."/>
            <person name="Satou Y."/>
            <person name="Campbell R.K."/>
            <person name="Chapman J."/>
            <person name="Degnan B."/>
            <person name="De Tomaso A."/>
            <person name="Davidson B."/>
            <person name="Di Gregorio A."/>
            <person name="Gelpke M."/>
            <person name="Goodstein D.M."/>
            <person name="Harafuji N."/>
            <person name="Hastings K.E."/>
            <person name="Ho I."/>
            <person name="Hotta K."/>
            <person name="Huang W."/>
            <person name="Kawashima T."/>
            <person name="Lemaire P."/>
            <person name="Martinez D."/>
            <person name="Meinertzhagen I.A."/>
            <person name="Necula S."/>
            <person name="Nonaka M."/>
            <person name="Putnam N."/>
            <person name="Rash S."/>
            <person name="Saiga H."/>
            <person name="Satake M."/>
            <person name="Terry A."/>
            <person name="Yamada L."/>
            <person name="Wang H.G."/>
            <person name="Awazu S."/>
            <person name="Azumi K."/>
            <person name="Boore J."/>
            <person name="Branno M."/>
            <person name="Chin-Bow S."/>
            <person name="DeSantis R."/>
            <person name="Doyle S."/>
            <person name="Francino P."/>
            <person name="Keys D.N."/>
            <person name="Haga S."/>
            <person name="Hayashi H."/>
            <person name="Hino K."/>
            <person name="Imai K.S."/>
            <person name="Inaba K."/>
            <person name="Kano S."/>
            <person name="Kobayashi K."/>
            <person name="Kobayashi M."/>
            <person name="Lee B.I."/>
            <person name="Makabe K.W."/>
            <person name="Manohar C."/>
            <person name="Matassi G."/>
            <person name="Medina M."/>
            <person name="Mochizuki Y."/>
            <person name="Mount S."/>
            <person name="Morishita T."/>
            <person name="Miura S."/>
            <person name="Nakayama A."/>
            <person name="Nishizaka S."/>
            <person name="Nomoto H."/>
            <person name="Ohta F."/>
            <person name="Oishi K."/>
            <person name="Rigoutsos I."/>
            <person name="Sano M."/>
            <person name="Sasaki A."/>
            <person name="Sasakura Y."/>
            <person name="Shoguchi E."/>
            <person name="Shin-i T."/>
            <person name="Spagnuolo A."/>
            <person name="Stainier D."/>
            <person name="Suzuki M.M."/>
            <person name="Tassy O."/>
            <person name="Takatori N."/>
            <person name="Tokuoka M."/>
            <person name="Yagi K."/>
            <person name="Yoshizaki F."/>
            <person name="Wada S."/>
            <person name="Zhang C."/>
            <person name="Hyatt P.D."/>
            <person name="Larimer F."/>
            <person name="Detter C."/>
            <person name="Doggett N."/>
            <person name="Glavina T."/>
            <person name="Hawkins T."/>
            <person name="Richardson P."/>
            <person name="Lucas S."/>
            <person name="Kohara Y."/>
            <person name="Levine M."/>
            <person name="Satoh N."/>
            <person name="Rokhsar D.S."/>
        </authorList>
    </citation>
    <scope>NUCLEOTIDE SEQUENCE [LARGE SCALE GENOMIC DNA]</scope>
</reference>
<evidence type="ECO:0000256" key="1">
    <source>
        <dbReference type="SAM" id="Phobius"/>
    </source>
</evidence>
<dbReference type="InParanoid" id="H2XLZ1"/>
<evidence type="ECO:0000313" key="3">
    <source>
        <dbReference type="Proteomes" id="UP000008144"/>
    </source>
</evidence>
<dbReference type="Proteomes" id="UP000008144">
    <property type="component" value="Unassembled WGS sequence"/>
</dbReference>